<feature type="domain" description="CDCP1 third and sixth CUB" evidence="1">
    <location>
        <begin position="215"/>
        <end position="314"/>
    </location>
</feature>
<comment type="caution">
    <text evidence="4">The sequence shown here is derived from an EMBL/GenBank/DDBJ whole genome shotgun (WGS) entry which is preliminary data.</text>
</comment>
<evidence type="ECO:0000313" key="5">
    <source>
        <dbReference type="Proteomes" id="UP000829720"/>
    </source>
</evidence>
<evidence type="ECO:0000259" key="2">
    <source>
        <dbReference type="Pfam" id="PF23667"/>
    </source>
</evidence>
<evidence type="ECO:0000259" key="3">
    <source>
        <dbReference type="Pfam" id="PF23668"/>
    </source>
</evidence>
<dbReference type="SUPFAM" id="SSF49854">
    <property type="entry name" value="Spermadhesin, CUB domain"/>
    <property type="match status" value="1"/>
</dbReference>
<protein>
    <recommendedName>
        <fullName evidence="6">CUB domain-containing protein 1-like</fullName>
    </recommendedName>
</protein>
<accession>A0A8T3CP40</accession>
<dbReference type="Pfam" id="PF23667">
    <property type="entry name" value="CUB_CDCP1_1"/>
    <property type="match status" value="1"/>
</dbReference>
<dbReference type="EMBL" id="JAERUA010000020">
    <property type="protein sequence ID" value="KAI1885617.1"/>
    <property type="molecule type" value="Genomic_DNA"/>
</dbReference>
<dbReference type="PANTHER" id="PTHR14477">
    <property type="entry name" value="CUB DOMAIN-CONTAINING PROTEIN 1"/>
    <property type="match status" value="1"/>
</dbReference>
<dbReference type="Proteomes" id="UP000829720">
    <property type="component" value="Unassembled WGS sequence"/>
</dbReference>
<evidence type="ECO:0000259" key="1">
    <source>
        <dbReference type="Pfam" id="PF23665"/>
    </source>
</evidence>
<evidence type="ECO:0008006" key="6">
    <source>
        <dbReference type="Google" id="ProtNLM"/>
    </source>
</evidence>
<dbReference type="InterPro" id="IPR056269">
    <property type="entry name" value="CUB_CDCP1_2nd_5th"/>
</dbReference>
<dbReference type="InterPro" id="IPR035914">
    <property type="entry name" value="Sperma_CUB_dom_sf"/>
</dbReference>
<keyword evidence="5" id="KW-1185">Reference proteome</keyword>
<dbReference type="Pfam" id="PF23665">
    <property type="entry name" value="CDCP1_CUB_6"/>
    <property type="match status" value="2"/>
</dbReference>
<reference evidence="4" key="1">
    <citation type="submission" date="2021-01" db="EMBL/GenBank/DDBJ databases">
        <authorList>
            <person name="Zahm M."/>
            <person name="Roques C."/>
            <person name="Cabau C."/>
            <person name="Klopp C."/>
            <person name="Donnadieu C."/>
            <person name="Jouanno E."/>
            <person name="Lampietro C."/>
            <person name="Louis A."/>
            <person name="Herpin A."/>
            <person name="Echchiki A."/>
            <person name="Berthelot C."/>
            <person name="Parey E."/>
            <person name="Roest-Crollius H."/>
            <person name="Braasch I."/>
            <person name="Postlethwait J."/>
            <person name="Bobe J."/>
            <person name="Montfort J."/>
            <person name="Bouchez O."/>
            <person name="Begum T."/>
            <person name="Mejri S."/>
            <person name="Adams A."/>
            <person name="Chen W.-J."/>
            <person name="Guiguen Y."/>
        </authorList>
    </citation>
    <scope>NUCLEOTIDE SEQUENCE</scope>
    <source>
        <tissue evidence="4">Blood</tissue>
    </source>
</reference>
<dbReference type="InterPro" id="IPR056268">
    <property type="entry name" value="CUB_CDCP1_1st"/>
</dbReference>
<dbReference type="InterPro" id="IPR038811">
    <property type="entry name" value="CDCP1"/>
</dbReference>
<dbReference type="OrthoDB" id="8960034at2759"/>
<dbReference type="Pfam" id="PF23668">
    <property type="entry name" value="CUB_CDCP1_2"/>
    <property type="match status" value="1"/>
</dbReference>
<proteinExistence type="predicted"/>
<organism evidence="4 5">
    <name type="scientific">Albula goreensis</name>
    <dbReference type="NCBI Taxonomy" id="1534307"/>
    <lineage>
        <taxon>Eukaryota</taxon>
        <taxon>Metazoa</taxon>
        <taxon>Chordata</taxon>
        <taxon>Craniata</taxon>
        <taxon>Vertebrata</taxon>
        <taxon>Euteleostomi</taxon>
        <taxon>Actinopterygii</taxon>
        <taxon>Neopterygii</taxon>
        <taxon>Teleostei</taxon>
        <taxon>Albuliformes</taxon>
        <taxon>Albulidae</taxon>
        <taxon>Albula</taxon>
    </lineage>
</organism>
<gene>
    <name evidence="4" type="ORF">AGOR_G00205670</name>
</gene>
<name>A0A8T3CP40_9TELE</name>
<feature type="domain" description="CDCP1 first CUB" evidence="2">
    <location>
        <begin position="24"/>
        <end position="94"/>
    </location>
</feature>
<evidence type="ECO:0000313" key="4">
    <source>
        <dbReference type="EMBL" id="KAI1885617.1"/>
    </source>
</evidence>
<dbReference type="AlphaFoldDB" id="A0A8T3CP40"/>
<feature type="domain" description="CDCP1 third and sixth CUB" evidence="1">
    <location>
        <begin position="489"/>
        <end position="570"/>
    </location>
</feature>
<dbReference type="InterPro" id="IPR056266">
    <property type="entry name" value="CDCP1_CUB_3rd_6th"/>
</dbReference>
<dbReference type="PANTHER" id="PTHR14477:SF1">
    <property type="entry name" value="CUB DOMAIN-CONTAINING PROTEIN 1"/>
    <property type="match status" value="1"/>
</dbReference>
<sequence>MAGWILNLFGVIISLVCNLSGGLTLTVTPDKGTTITISRQGTGGSSCNVCVKEGSKQQCTTNLTLSNDQEILLDFTCDSPERLFTVDFKRKIVCKGTVCDGDITQKEPPLFRKFNRTFTWDLTPDRPRSFQLAFSSMGMRQIPPSETCPDQHTYTVTVTQPTGNATIGTFCQNGSISSIQALSQSRVVLQVPGGRSLDPNVFRVSVGPEIKTFAVVKVTVPDGTSTAEFFSPNYPGSFPDDDLMTWDFQFPPRHNFTMRFLNYTEPQCVKKEVVVEYHRPSTVFIGKRLTDPQPANRQGDFSLFLRNCEMERSAMPGLSLHFQVSVVKTRISGKCDVDLQKEKGVTLQIEKRNLNSNCTMKLNEKVQNMVTMASGSISKLFFQDCQIEELMVTVSKSIECQQWEGCRVSGVPLSVPTLPACLPIPLHNITWHLSVPDHGTVELLHPGANLHQVQIHSNVSVTATPTLGGDLHQASKPFLKVSFHQEIVESYIFTVVPQKGVPVRLATPGWPEGMKASSTVSWIVTVPPKYQANLLFLNISQPKCKQQHTHMKVQTLGSREEMFSRREDEARATS</sequence>
<feature type="domain" description="CDCP1 second and fifth CUB" evidence="3">
    <location>
        <begin position="103"/>
        <end position="207"/>
    </location>
</feature>